<feature type="domain" description="Transposase IS110-like N-terminal" evidence="1">
    <location>
        <begin position="39"/>
        <end position="170"/>
    </location>
</feature>
<gene>
    <name evidence="3" type="ORF">A21D_02848</name>
</gene>
<dbReference type="AlphaFoldDB" id="A0A2K9J4C6"/>
<dbReference type="GO" id="GO:0003677">
    <property type="term" value="F:DNA binding"/>
    <property type="evidence" value="ECO:0007669"/>
    <property type="project" value="InterPro"/>
</dbReference>
<reference evidence="4" key="1">
    <citation type="submission" date="2016-11" db="EMBL/GenBank/DDBJ databases">
        <title>Complete genome sequence of Virgibacillus pantothenticus 21D, a halophilic bacterium isolated from the deep hypersaline anoxic basin Discovery in the Mediterranean Sea.</title>
        <authorList>
            <person name="Zeaiter Z."/>
            <person name="Booth J.M."/>
            <person name="Prosdocimi E.M."/>
            <person name="Mapelli F."/>
            <person name="Fusi M."/>
            <person name="Daffonchio D."/>
            <person name="Borin S."/>
            <person name="Crotti E."/>
        </authorList>
    </citation>
    <scope>NUCLEOTIDE SEQUENCE [LARGE SCALE GENOMIC DNA]</scope>
    <source>
        <strain evidence="4">21D</strain>
    </source>
</reference>
<dbReference type="Proteomes" id="UP000234237">
    <property type="component" value="Chromosome"/>
</dbReference>
<evidence type="ECO:0000313" key="3">
    <source>
        <dbReference type="EMBL" id="AUJ25893.1"/>
    </source>
</evidence>
<evidence type="ECO:0000259" key="2">
    <source>
        <dbReference type="Pfam" id="PF02371"/>
    </source>
</evidence>
<dbReference type="NCBIfam" id="NF033542">
    <property type="entry name" value="transpos_IS110"/>
    <property type="match status" value="1"/>
</dbReference>
<name>A0A2K9J4C6_9BACI</name>
<sequence>MCRLSFQAQISVSSNTQTYLCINTYSFIAGQSVNAACIAATNNKGATTYKRHRFSTFTKGLRELSQWLCKNNCKDVCMESTGKYWIPVVNVLEDSCNITLAHPKYVKAIRGKKTDKKDAKWIADLFKHDLVAGSFMPPLAIRQLRDLMRYRFKLTNFTSSEKNRFQNSLTVSNIQIASVVSDTFGKSSMKIIDKLLEDPTNTTFDIKPLIHGSMKDKVTDLELAIDGFITPEQAGKLSVIKHHYENLNARKSDLEQWILSLAEPYTEEINLILTVPSFKNIFSAIAVVSEIGVTMDVFPTAKHLCSWAGLTPTNNESAGKKKSVRVSRAGVYIKPLLVQCATAVVKSEKHPEIRNRYLRLKKRRGHKRAIIAIARMLLTAIYHILKKKEPYNPELYQKSDVLPVSREITVDQAILLAKSQGFKIMMPETSVT</sequence>
<feature type="domain" description="Transposase IS116/IS110/IS902 C-terminal" evidence="2">
    <location>
        <begin position="271"/>
        <end position="357"/>
    </location>
</feature>
<dbReference type="InterPro" id="IPR002525">
    <property type="entry name" value="Transp_IS110-like_N"/>
</dbReference>
<dbReference type="KEGG" id="vpn:A21D_02848"/>
<dbReference type="PANTHER" id="PTHR33055">
    <property type="entry name" value="TRANSPOSASE FOR INSERTION SEQUENCE ELEMENT IS1111A"/>
    <property type="match status" value="1"/>
</dbReference>
<dbReference type="InterPro" id="IPR047650">
    <property type="entry name" value="Transpos_IS110"/>
</dbReference>
<dbReference type="GO" id="GO:0006313">
    <property type="term" value="P:DNA transposition"/>
    <property type="evidence" value="ECO:0007669"/>
    <property type="project" value="InterPro"/>
</dbReference>
<dbReference type="InterPro" id="IPR003346">
    <property type="entry name" value="Transposase_20"/>
</dbReference>
<dbReference type="PANTHER" id="PTHR33055:SF13">
    <property type="entry name" value="TRANSPOSASE"/>
    <property type="match status" value="1"/>
</dbReference>
<protein>
    <submittedName>
        <fullName evidence="3">Transposase IS116/IS110/IS902 family protein</fullName>
    </submittedName>
</protein>
<dbReference type="Pfam" id="PF02371">
    <property type="entry name" value="Transposase_20"/>
    <property type="match status" value="1"/>
</dbReference>
<accession>A0A2K9J4C6</accession>
<dbReference type="GO" id="GO:0004803">
    <property type="term" value="F:transposase activity"/>
    <property type="evidence" value="ECO:0007669"/>
    <property type="project" value="InterPro"/>
</dbReference>
<evidence type="ECO:0000259" key="1">
    <source>
        <dbReference type="Pfam" id="PF01548"/>
    </source>
</evidence>
<organism evidence="3 4">
    <name type="scientific">Virgibacillus dokdonensis</name>
    <dbReference type="NCBI Taxonomy" id="302167"/>
    <lineage>
        <taxon>Bacteria</taxon>
        <taxon>Bacillati</taxon>
        <taxon>Bacillota</taxon>
        <taxon>Bacilli</taxon>
        <taxon>Bacillales</taxon>
        <taxon>Bacillaceae</taxon>
        <taxon>Virgibacillus</taxon>
    </lineage>
</organism>
<dbReference type="Pfam" id="PF01548">
    <property type="entry name" value="DEDD_Tnp_IS110"/>
    <property type="match status" value="1"/>
</dbReference>
<proteinExistence type="predicted"/>
<evidence type="ECO:0000313" key="4">
    <source>
        <dbReference type="Proteomes" id="UP000234237"/>
    </source>
</evidence>
<dbReference type="EMBL" id="CP018622">
    <property type="protein sequence ID" value="AUJ25893.1"/>
    <property type="molecule type" value="Genomic_DNA"/>
</dbReference>